<dbReference type="InterPro" id="IPR053827">
    <property type="entry name" value="Gp10_C"/>
</dbReference>
<feature type="compositionally biased region" description="Polar residues" evidence="1">
    <location>
        <begin position="20"/>
        <end position="29"/>
    </location>
</feature>
<organism evidence="3">
    <name type="scientific">Salmonella enterica subsp. enterica serovar Agbeni</name>
    <dbReference type="NCBI Taxonomy" id="1967642"/>
    <lineage>
        <taxon>Bacteria</taxon>
        <taxon>Pseudomonadati</taxon>
        <taxon>Pseudomonadota</taxon>
        <taxon>Gammaproteobacteria</taxon>
        <taxon>Enterobacterales</taxon>
        <taxon>Enterobacteriaceae</taxon>
        <taxon>Salmonella</taxon>
    </lineage>
</organism>
<protein>
    <recommendedName>
        <fullName evidence="2">Baseplate structural protein Gp10 C-terminal domain-containing protein</fullName>
    </recommendedName>
</protein>
<dbReference type="EMBL" id="AAHWHN010000029">
    <property type="protein sequence ID" value="ECB0429308.1"/>
    <property type="molecule type" value="Genomic_DNA"/>
</dbReference>
<evidence type="ECO:0000313" key="3">
    <source>
        <dbReference type="EMBL" id="ECB0429308.1"/>
    </source>
</evidence>
<gene>
    <name evidence="3" type="ORF">EUV16_21890</name>
</gene>
<evidence type="ECO:0000259" key="2">
    <source>
        <dbReference type="Pfam" id="PF21939"/>
    </source>
</evidence>
<feature type="domain" description="Baseplate structural protein Gp10 C-terminal" evidence="2">
    <location>
        <begin position="94"/>
        <end position="271"/>
    </location>
</feature>
<feature type="compositionally biased region" description="Polar residues" evidence="1">
    <location>
        <begin position="177"/>
        <end position="188"/>
    </location>
</feature>
<sequence>MHRIDTATASRDKFGAGKNGFTNGNPQTGVPATDLNAAFFDSVQEEICNVIEQGAQATLDSNNNTQLLDAIRAIINSAVNSAMGSVGGSTVPDVGELFFTTNLTDPNAKYPGTVWQYLGEGLTLRTAKKDGSDLNAVTGADSVTLSSDNMPPHAHSIGGSTGSSDGGDSTTGAFNIGTKTSSSSGAHQHGFTTANSYYGDGSHTALMSGASGANQGSSAGSHAHSVVIGSHTHTVSIPAHSHGLPASTANSGGGASFSVLQRSINVAVWVRTA</sequence>
<feature type="region of interest" description="Disordered" evidence="1">
    <location>
        <begin position="1"/>
        <end position="29"/>
    </location>
</feature>
<evidence type="ECO:0000256" key="1">
    <source>
        <dbReference type="SAM" id="MobiDB-lite"/>
    </source>
</evidence>
<reference evidence="3" key="1">
    <citation type="submission" date="2019-01" db="EMBL/GenBank/DDBJ databases">
        <authorList>
            <person name="Ashton P.M."/>
            <person name="Dallman T."/>
            <person name="Nair S."/>
            <person name="De Pinna E."/>
            <person name="Peters T."/>
            <person name="Grant K."/>
        </authorList>
    </citation>
    <scope>NUCLEOTIDE SEQUENCE</scope>
    <source>
        <strain evidence="3">559803</strain>
    </source>
</reference>
<dbReference type="Pfam" id="PF21939">
    <property type="entry name" value="Gp10_C"/>
    <property type="match status" value="1"/>
</dbReference>
<accession>A0A5X8MSC1</accession>
<feature type="region of interest" description="Disordered" evidence="1">
    <location>
        <begin position="142"/>
        <end position="188"/>
    </location>
</feature>
<proteinExistence type="predicted"/>
<dbReference type="AlphaFoldDB" id="A0A5X8MSC1"/>
<comment type="caution">
    <text evidence="3">The sequence shown here is derived from an EMBL/GenBank/DDBJ whole genome shotgun (WGS) entry which is preliminary data.</text>
</comment>
<name>A0A5X8MSC1_SALET</name>